<name>A0AAQ3WRI6_PASNO</name>
<evidence type="ECO:0000313" key="3">
    <source>
        <dbReference type="Proteomes" id="UP001341281"/>
    </source>
</evidence>
<evidence type="ECO:0000313" key="2">
    <source>
        <dbReference type="EMBL" id="WVZ71412.1"/>
    </source>
</evidence>
<organism evidence="2 3">
    <name type="scientific">Paspalum notatum var. saurae</name>
    <dbReference type="NCBI Taxonomy" id="547442"/>
    <lineage>
        <taxon>Eukaryota</taxon>
        <taxon>Viridiplantae</taxon>
        <taxon>Streptophyta</taxon>
        <taxon>Embryophyta</taxon>
        <taxon>Tracheophyta</taxon>
        <taxon>Spermatophyta</taxon>
        <taxon>Magnoliopsida</taxon>
        <taxon>Liliopsida</taxon>
        <taxon>Poales</taxon>
        <taxon>Poaceae</taxon>
        <taxon>PACMAD clade</taxon>
        <taxon>Panicoideae</taxon>
        <taxon>Andropogonodae</taxon>
        <taxon>Paspaleae</taxon>
        <taxon>Paspalinae</taxon>
        <taxon>Paspalum</taxon>
    </lineage>
</organism>
<dbReference type="Proteomes" id="UP001341281">
    <property type="component" value="Chromosome 04"/>
</dbReference>
<reference evidence="2 3" key="1">
    <citation type="submission" date="2024-02" db="EMBL/GenBank/DDBJ databases">
        <title>High-quality chromosome-scale genome assembly of Pensacola bahiagrass (Paspalum notatum Flugge var. saurae).</title>
        <authorList>
            <person name="Vega J.M."/>
            <person name="Podio M."/>
            <person name="Orjuela J."/>
            <person name="Siena L.A."/>
            <person name="Pessino S.C."/>
            <person name="Combes M.C."/>
            <person name="Mariac C."/>
            <person name="Albertini E."/>
            <person name="Pupilli F."/>
            <person name="Ortiz J.P.A."/>
            <person name="Leblanc O."/>
        </authorList>
    </citation>
    <scope>NUCLEOTIDE SEQUENCE [LARGE SCALE GENOMIC DNA]</scope>
    <source>
        <strain evidence="2">R1</strain>
        <tissue evidence="2">Leaf</tissue>
    </source>
</reference>
<feature type="region of interest" description="Disordered" evidence="1">
    <location>
        <begin position="1"/>
        <end position="28"/>
    </location>
</feature>
<accession>A0AAQ3WRI6</accession>
<protein>
    <submittedName>
        <fullName evidence="2">Uncharacterized protein</fullName>
    </submittedName>
</protein>
<keyword evidence="3" id="KW-1185">Reference proteome</keyword>
<dbReference type="EMBL" id="CP144748">
    <property type="protein sequence ID" value="WVZ71412.1"/>
    <property type="molecule type" value="Genomic_DNA"/>
</dbReference>
<proteinExistence type="predicted"/>
<gene>
    <name evidence="2" type="ORF">U9M48_020003</name>
</gene>
<dbReference type="AlphaFoldDB" id="A0AAQ3WRI6"/>
<sequence>MHLKTPPSVSVYSPQEPEAQGSPSPWVKRDSRTLADRVLFLGHPISFAVDASRFGMMGGCAYFVLRRRRKCPALIRYGLDDDSVKLVEELPEDLRGY</sequence>
<evidence type="ECO:0000256" key="1">
    <source>
        <dbReference type="SAM" id="MobiDB-lite"/>
    </source>
</evidence>